<dbReference type="InterPro" id="IPR000873">
    <property type="entry name" value="AMP-dep_synth/lig_dom"/>
</dbReference>
<dbReference type="GO" id="GO:0006631">
    <property type="term" value="P:fatty acid metabolic process"/>
    <property type="evidence" value="ECO:0007669"/>
    <property type="project" value="TreeGrafter"/>
</dbReference>
<dbReference type="InterPro" id="IPR042099">
    <property type="entry name" value="ANL_N_sf"/>
</dbReference>
<dbReference type="Gene3D" id="3.30.300.30">
    <property type="match status" value="1"/>
</dbReference>
<dbReference type="PROSITE" id="PS00455">
    <property type="entry name" value="AMP_BINDING"/>
    <property type="match status" value="1"/>
</dbReference>
<dbReference type="PATRIC" id="fig|1079.6.peg.1830"/>
<evidence type="ECO:0000259" key="3">
    <source>
        <dbReference type="Pfam" id="PF00501"/>
    </source>
</evidence>
<reference evidence="7" key="3">
    <citation type="journal article" date="2016" name="Genome Announc.">
        <title>Revised genome sequence of the purple photosynthetic bacterium Blastochloris viridis.</title>
        <authorList>
            <person name="Liu L.N."/>
            <person name="Faulkner M."/>
            <person name="Liu X."/>
            <person name="Huang F."/>
            <person name="Darby A.C."/>
            <person name="Hall N."/>
        </authorList>
    </citation>
    <scope>NUCLEOTIDE SEQUENCE [LARGE SCALE GENOMIC DNA]</scope>
    <source>
        <strain evidence="7">ATCC 19567 / DSM 133 / F</strain>
    </source>
</reference>
<evidence type="ECO:0000259" key="4">
    <source>
        <dbReference type="Pfam" id="PF13193"/>
    </source>
</evidence>
<dbReference type="Pfam" id="PF00501">
    <property type="entry name" value="AMP-binding"/>
    <property type="match status" value="1"/>
</dbReference>
<dbReference type="InterPro" id="IPR020845">
    <property type="entry name" value="AMP-binding_CS"/>
</dbReference>
<reference evidence="5" key="1">
    <citation type="journal article" date="2015" name="Genome Announc.">
        <title>Complete Genome Sequence of the Bacteriochlorophyll b-Producing Photosynthetic Bacterium Blastochloris viridis.</title>
        <authorList>
            <person name="Tsukatani Y."/>
            <person name="Hirose Y."/>
            <person name="Harada J."/>
            <person name="Misawa N."/>
            <person name="Mori K."/>
            <person name="Inoue K."/>
            <person name="Tamiaki H."/>
        </authorList>
    </citation>
    <scope>NUCLEOTIDE SEQUENCE [LARGE SCALE GENOMIC DNA]</scope>
    <source>
        <strain evidence="5">DSM 133</strain>
    </source>
</reference>
<dbReference type="GO" id="GO:0031956">
    <property type="term" value="F:medium-chain fatty acid-CoA ligase activity"/>
    <property type="evidence" value="ECO:0007669"/>
    <property type="project" value="TreeGrafter"/>
</dbReference>
<gene>
    <name evidence="6" type="primary">fadK</name>
    <name evidence="5" type="ORF">BV133_2977</name>
    <name evidence="6" type="ORF">BVIRIDIS_12120</name>
</gene>
<dbReference type="Gene3D" id="3.40.50.12780">
    <property type="entry name" value="N-terminal domain of ligase-like"/>
    <property type="match status" value="1"/>
</dbReference>
<evidence type="ECO:0000313" key="5">
    <source>
        <dbReference type="EMBL" id="BAS00571.1"/>
    </source>
</evidence>
<accession>A0A0H5BED2</accession>
<feature type="domain" description="AMP-dependent synthetase/ligase" evidence="3">
    <location>
        <begin position="9"/>
        <end position="332"/>
    </location>
</feature>
<dbReference type="STRING" id="1079.BVIR_1767"/>
<name>A0A0H5BED2_BLAVI</name>
<feature type="domain" description="AMP-binding enzyme C-terminal" evidence="4">
    <location>
        <begin position="388"/>
        <end position="463"/>
    </location>
</feature>
<dbReference type="KEGG" id="bvr:BVIR_1767"/>
<dbReference type="Pfam" id="PF13193">
    <property type="entry name" value="AMP-binding_C"/>
    <property type="match status" value="1"/>
</dbReference>
<evidence type="ECO:0000313" key="6">
    <source>
        <dbReference type="EMBL" id="CUU42204.1"/>
    </source>
</evidence>
<comment type="similarity">
    <text evidence="1">Belongs to the ATP-dependent AMP-binding enzyme family.</text>
</comment>
<organism evidence="6 7">
    <name type="scientific">Blastochloris viridis</name>
    <name type="common">Rhodopseudomonas viridis</name>
    <dbReference type="NCBI Taxonomy" id="1079"/>
    <lineage>
        <taxon>Bacteria</taxon>
        <taxon>Pseudomonadati</taxon>
        <taxon>Pseudomonadota</taxon>
        <taxon>Alphaproteobacteria</taxon>
        <taxon>Hyphomicrobiales</taxon>
        <taxon>Blastochloridaceae</taxon>
        <taxon>Blastochloris</taxon>
    </lineage>
</organism>
<dbReference type="InterPro" id="IPR045851">
    <property type="entry name" value="AMP-bd_C_sf"/>
</dbReference>
<evidence type="ECO:0000256" key="2">
    <source>
        <dbReference type="ARBA" id="ARBA00022598"/>
    </source>
</evidence>
<dbReference type="OrthoDB" id="9803968at2"/>
<dbReference type="Proteomes" id="UP000065734">
    <property type="component" value="Chromosome I"/>
</dbReference>
<keyword evidence="2 6" id="KW-0436">Ligase</keyword>
<dbReference type="EC" id="6.2.1.-" evidence="6"/>
<reference evidence="6" key="2">
    <citation type="submission" date="2015-11" db="EMBL/GenBank/DDBJ databases">
        <authorList>
            <person name="Zhang Y."/>
            <person name="Guo Z."/>
        </authorList>
    </citation>
    <scope>NUCLEOTIDE SEQUENCE</scope>
    <source>
        <strain evidence="6">1</strain>
    </source>
</reference>
<dbReference type="PANTHER" id="PTHR43201">
    <property type="entry name" value="ACYL-COA SYNTHETASE"/>
    <property type="match status" value="1"/>
</dbReference>
<dbReference type="EMBL" id="AP014854">
    <property type="protein sequence ID" value="BAS00571.1"/>
    <property type="molecule type" value="Genomic_DNA"/>
</dbReference>
<proteinExistence type="inferred from homology"/>
<evidence type="ECO:0000256" key="1">
    <source>
        <dbReference type="ARBA" id="ARBA00006432"/>
    </source>
</evidence>
<dbReference type="EMBL" id="LN907867">
    <property type="protein sequence ID" value="CUU42204.1"/>
    <property type="molecule type" value="Genomic_DNA"/>
</dbReference>
<dbReference type="RefSeq" id="WP_055037309.1">
    <property type="nucleotide sequence ID" value="NZ_AP014854.2"/>
</dbReference>
<protein>
    <submittedName>
        <fullName evidence="5">Long-chain-fatty-acid--CoA ligase</fullName>
    </submittedName>
    <submittedName>
        <fullName evidence="6">Short-chain-fatty-acid--CoA ligase</fullName>
        <ecNumber evidence="6">6.2.1.-</ecNumber>
    </submittedName>
</protein>
<keyword evidence="7" id="KW-1185">Reference proteome</keyword>
<dbReference type="AlphaFoldDB" id="A0A0H5BED2"/>
<sequence length="482" mass="50095">MSLTAPLSAHARARPDATALVFDGDRISWAALDRAVSRLAALVAEKVPKGRGLALSLPNSPALVLLVLAACRAGREAEVLDPSWPQATFAGVVERLNPGWVVAGLPDLAFAAVADALDAPATPPPLAEPSPQLPFYVGFTSGSTGLPKGFRRSQASWIASIEGESAVFGLTDADTVLAPGALVHSLFLYAVVRGVFAGATVVFGPRFSARAALAAIASEGVRLVYAVPTQLLMMLEAAERAGQRPLGGVRQVLSSGAKWPATETARLKRLFPDAAFAEFYGASELSYVAVAGEDAPAASVGRPFPGVEVTIRDAAGRRLPAGRSGRVFVNSALCFIDYATGAQPALTRLGAAVSVGDMGFLDAAGFLYLVGRADRMIISSGRNIHPEEIEAALRRHPAVAEAAVLGVDDALRGTRLAAVVRPDGPFAPSAAELIAFARAHLPVAKIPRHYAVLADWPFTASGKTDFAGVRRAWQAGACAALS</sequence>
<dbReference type="InterPro" id="IPR025110">
    <property type="entry name" value="AMP-bd_C"/>
</dbReference>
<dbReference type="SUPFAM" id="SSF56801">
    <property type="entry name" value="Acetyl-CoA synthetase-like"/>
    <property type="match status" value="1"/>
</dbReference>
<evidence type="ECO:0000313" key="7">
    <source>
        <dbReference type="Proteomes" id="UP000065734"/>
    </source>
</evidence>
<dbReference type="PANTHER" id="PTHR43201:SF5">
    <property type="entry name" value="MEDIUM-CHAIN ACYL-COA LIGASE ACSF2, MITOCHONDRIAL"/>
    <property type="match status" value="1"/>
</dbReference>